<dbReference type="RefSeq" id="WP_078199060.1">
    <property type="nucleotide sequence ID" value="NZ_CP017758.1"/>
</dbReference>
<dbReference type="Gene3D" id="2.60.120.10">
    <property type="entry name" value="Jelly Rolls"/>
    <property type="match status" value="1"/>
</dbReference>
<dbReference type="EMBL" id="CP017758">
    <property type="protein sequence ID" value="AQV96602.1"/>
    <property type="molecule type" value="Genomic_DNA"/>
</dbReference>
<dbReference type="Pfam" id="PF00027">
    <property type="entry name" value="cNMP_binding"/>
    <property type="match status" value="1"/>
</dbReference>
<dbReference type="SUPFAM" id="SSF51206">
    <property type="entry name" value="cAMP-binding domain-like"/>
    <property type="match status" value="1"/>
</dbReference>
<organism evidence="2 3">
    <name type="scientific">Cupriavidus necator</name>
    <name type="common">Alcaligenes eutrophus</name>
    <name type="synonym">Ralstonia eutropha</name>
    <dbReference type="NCBI Taxonomy" id="106590"/>
    <lineage>
        <taxon>Bacteria</taxon>
        <taxon>Pseudomonadati</taxon>
        <taxon>Pseudomonadota</taxon>
        <taxon>Betaproteobacteria</taxon>
        <taxon>Burkholderiales</taxon>
        <taxon>Burkholderiaceae</taxon>
        <taxon>Cupriavidus</taxon>
    </lineage>
</organism>
<dbReference type="InterPro" id="IPR014710">
    <property type="entry name" value="RmlC-like_jellyroll"/>
</dbReference>
<dbReference type="AlphaFoldDB" id="A0A1U9UVA9"/>
<dbReference type="InterPro" id="IPR018490">
    <property type="entry name" value="cNMP-bd_dom_sf"/>
</dbReference>
<name>A0A1U9UVA9_CUPNE</name>
<dbReference type="SMART" id="SM00100">
    <property type="entry name" value="cNMP"/>
    <property type="match status" value="1"/>
</dbReference>
<dbReference type="CDD" id="cd00038">
    <property type="entry name" value="CAP_ED"/>
    <property type="match status" value="1"/>
</dbReference>
<dbReference type="OrthoDB" id="8558412at2"/>
<evidence type="ECO:0000259" key="1">
    <source>
        <dbReference type="PROSITE" id="PS50042"/>
    </source>
</evidence>
<dbReference type="PROSITE" id="PS50042">
    <property type="entry name" value="CNMP_BINDING_3"/>
    <property type="match status" value="1"/>
</dbReference>
<evidence type="ECO:0000313" key="3">
    <source>
        <dbReference type="Proteomes" id="UP000189627"/>
    </source>
</evidence>
<feature type="domain" description="Cyclic nucleotide-binding" evidence="1">
    <location>
        <begin position="14"/>
        <end position="134"/>
    </location>
</feature>
<evidence type="ECO:0000313" key="2">
    <source>
        <dbReference type="EMBL" id="AQV96602.1"/>
    </source>
</evidence>
<protein>
    <submittedName>
        <fullName evidence="2">Cyclic nucleotide-binding domain-containing protein</fullName>
    </submittedName>
</protein>
<reference evidence="3" key="1">
    <citation type="submission" date="2017-02" db="EMBL/GenBank/DDBJ databases">
        <title>Complete genome sequence of Cupriavidus necator strain NH9, a 3-chlorobenzoate degrader.</title>
        <authorList>
            <person name="Moriuchi R."/>
            <person name="Dohra H."/>
            <person name="Ogawa N."/>
        </authorList>
    </citation>
    <scope>NUCLEOTIDE SEQUENCE [LARGE SCALE GENOMIC DNA]</scope>
    <source>
        <strain evidence="3">NH9</strain>
    </source>
</reference>
<gene>
    <name evidence="2" type="ORF">BJN34_22310</name>
</gene>
<accession>A0A1U9UVA9</accession>
<dbReference type="InterPro" id="IPR000595">
    <property type="entry name" value="cNMP-bd_dom"/>
</dbReference>
<dbReference type="Proteomes" id="UP000189627">
    <property type="component" value="Chromosome 2"/>
</dbReference>
<proteinExistence type="predicted"/>
<dbReference type="KEGG" id="cuh:BJN34_22310"/>
<sequence>MSIDFSQFIDTAAWSAGLSDEQLDRVKQDASVQRYLAGEVVCQRGSTPQHWLGVIEGALRIDAVGDDGRRVAFSSVFCGGWLGVGAILNRQPGPYAVSAARASLVVLVPLATFQWLLDDSRQFSRWVIDQLNVRLDQDLALIENLLLCYGEPRSGWQEVTSSFQSLAQEGELKKDQALMQCIKAISMMRNQILQPSDSSQPTGETMAALLCAAGEAEASAWNALRL</sequence>